<evidence type="ECO:0000256" key="1">
    <source>
        <dbReference type="SAM" id="MobiDB-lite"/>
    </source>
</evidence>
<feature type="compositionally biased region" description="Basic and acidic residues" evidence="1">
    <location>
        <begin position="19"/>
        <end position="29"/>
    </location>
</feature>
<gene>
    <name evidence="2" type="ORF">HAHE_24750</name>
</gene>
<organism evidence="2 3">
    <name type="scientific">Haloferula helveola</name>
    <dbReference type="NCBI Taxonomy" id="490095"/>
    <lineage>
        <taxon>Bacteria</taxon>
        <taxon>Pseudomonadati</taxon>
        <taxon>Verrucomicrobiota</taxon>
        <taxon>Verrucomicrobiia</taxon>
        <taxon>Verrucomicrobiales</taxon>
        <taxon>Verrucomicrobiaceae</taxon>
        <taxon>Haloferula</taxon>
    </lineage>
</organism>
<reference evidence="2 3" key="1">
    <citation type="submission" date="2021-06" db="EMBL/GenBank/DDBJ databases">
        <title>Complete genome of Haloferula helveola possessing various polysaccharide degrading enzymes.</title>
        <authorList>
            <person name="Takami H."/>
            <person name="Huang C."/>
            <person name="Hamasaki K."/>
        </authorList>
    </citation>
    <scope>NUCLEOTIDE SEQUENCE [LARGE SCALE GENOMIC DNA]</scope>
    <source>
        <strain evidence="2 3">CN-1</strain>
    </source>
</reference>
<dbReference type="EMBL" id="AP024702">
    <property type="protein sequence ID" value="BCX48567.1"/>
    <property type="molecule type" value="Genomic_DNA"/>
</dbReference>
<accession>A0ABN6H4H0</accession>
<keyword evidence="3" id="KW-1185">Reference proteome</keyword>
<name>A0ABN6H4H0_9BACT</name>
<evidence type="ECO:0000313" key="3">
    <source>
        <dbReference type="Proteomes" id="UP001374893"/>
    </source>
</evidence>
<feature type="region of interest" description="Disordered" evidence="1">
    <location>
        <begin position="1"/>
        <end position="34"/>
    </location>
</feature>
<evidence type="ECO:0000313" key="2">
    <source>
        <dbReference type="EMBL" id="BCX48567.1"/>
    </source>
</evidence>
<protein>
    <submittedName>
        <fullName evidence="2">Uncharacterized protein</fullName>
    </submittedName>
</protein>
<proteinExistence type="predicted"/>
<dbReference type="Proteomes" id="UP001374893">
    <property type="component" value="Chromosome"/>
</dbReference>
<sequence length="86" mass="9255">MPLAELAGDRGVLGFGLGGEREDEGREGGQEMGRFQGIGLTGWAETDHHRSGFFYDIGLCHGGVSESGEKIFDPTRIGLAHPRHCD</sequence>